<keyword evidence="3" id="KW-0328">Glycosyltransferase</keyword>
<organism evidence="3 4">
    <name type="scientific">Fructobacillus tropaeoli</name>
    <dbReference type="NCBI Taxonomy" id="709323"/>
    <lineage>
        <taxon>Bacteria</taxon>
        <taxon>Bacillati</taxon>
        <taxon>Bacillota</taxon>
        <taxon>Bacilli</taxon>
        <taxon>Lactobacillales</taxon>
        <taxon>Lactobacillaceae</taxon>
        <taxon>Fructobacillus</taxon>
    </lineage>
</organism>
<dbReference type="RefSeq" id="WP_338349037.1">
    <property type="nucleotide sequence ID" value="NZ_CAUZLT010000003.1"/>
</dbReference>
<dbReference type="CDD" id="cd06223">
    <property type="entry name" value="PRTases_typeI"/>
    <property type="match status" value="1"/>
</dbReference>
<comment type="similarity">
    <text evidence="1">Belongs to the ComF/GntX family.</text>
</comment>
<evidence type="ECO:0000313" key="4">
    <source>
        <dbReference type="Proteomes" id="UP001314262"/>
    </source>
</evidence>
<name>A0ABN9YSE7_9LACO</name>
<evidence type="ECO:0000259" key="2">
    <source>
        <dbReference type="Pfam" id="PF00156"/>
    </source>
</evidence>
<dbReference type="InterPro" id="IPR029057">
    <property type="entry name" value="PRTase-like"/>
</dbReference>
<feature type="domain" description="Phosphoribosyltransferase" evidence="2">
    <location>
        <begin position="160"/>
        <end position="235"/>
    </location>
</feature>
<protein>
    <submittedName>
        <fullName evidence="3">Contains phosphoribosyltransferase domain (ComFC)</fullName>
    </submittedName>
</protein>
<proteinExistence type="inferred from homology"/>
<dbReference type="GO" id="GO:0016757">
    <property type="term" value="F:glycosyltransferase activity"/>
    <property type="evidence" value="ECO:0007669"/>
    <property type="project" value="UniProtKB-KW"/>
</dbReference>
<gene>
    <name evidence="3" type="ORF">R53137_KAKDMLNK_00717</name>
</gene>
<dbReference type="InterPro" id="IPR051910">
    <property type="entry name" value="ComF/GntX_DNA_util-trans"/>
</dbReference>
<dbReference type="Pfam" id="PF00156">
    <property type="entry name" value="Pribosyltran"/>
    <property type="match status" value="1"/>
</dbReference>
<dbReference type="EMBL" id="CAUZLT010000003">
    <property type="protein sequence ID" value="CAK1238990.1"/>
    <property type="molecule type" value="Genomic_DNA"/>
</dbReference>
<dbReference type="Gene3D" id="3.40.50.2020">
    <property type="match status" value="1"/>
</dbReference>
<reference evidence="3 4" key="1">
    <citation type="submission" date="2023-10" db="EMBL/GenBank/DDBJ databases">
        <authorList>
            <person name="Botero Cardona J."/>
        </authorList>
    </citation>
    <scope>NUCLEOTIDE SEQUENCE [LARGE SCALE GENOMIC DNA]</scope>
    <source>
        <strain evidence="3 4">R-53137</strain>
    </source>
</reference>
<evidence type="ECO:0000313" key="3">
    <source>
        <dbReference type="EMBL" id="CAK1238990.1"/>
    </source>
</evidence>
<dbReference type="Proteomes" id="UP001314262">
    <property type="component" value="Unassembled WGS sequence"/>
</dbReference>
<accession>A0ABN9YSE7</accession>
<dbReference type="PANTHER" id="PTHR47505:SF1">
    <property type="entry name" value="DNA UTILIZATION PROTEIN YHGH"/>
    <property type="match status" value="1"/>
</dbReference>
<sequence>MNCILCQEDFQSPVTIGQLAFNKSQAKQLLCPECLNSFVHLKGTLCSGCGRQLVDSIPTENALLICSDCQLWQNQGYRLLGHQALYVYDEPLKEYMSRYKFMGDYRLATVFQKEMRQMLRRSVKDKQIDLVIPIPVSKERFLQRGFNQVEPWLLRSAKDVLEIFNHSKVDQSSLDRADRLNTPQPFVIAAKQARLVAGKRVLVVDDVYTTGRTLYHAADCLYQAGARFVSSASLAR</sequence>
<evidence type="ECO:0000256" key="1">
    <source>
        <dbReference type="ARBA" id="ARBA00008007"/>
    </source>
</evidence>
<keyword evidence="4" id="KW-1185">Reference proteome</keyword>
<comment type="caution">
    <text evidence="3">The sequence shown here is derived from an EMBL/GenBank/DDBJ whole genome shotgun (WGS) entry which is preliminary data.</text>
</comment>
<dbReference type="PANTHER" id="PTHR47505">
    <property type="entry name" value="DNA UTILIZATION PROTEIN YHGH"/>
    <property type="match status" value="1"/>
</dbReference>
<dbReference type="SUPFAM" id="SSF53271">
    <property type="entry name" value="PRTase-like"/>
    <property type="match status" value="1"/>
</dbReference>
<keyword evidence="3" id="KW-0808">Transferase</keyword>
<dbReference type="InterPro" id="IPR000836">
    <property type="entry name" value="PRTase_dom"/>
</dbReference>